<dbReference type="InterPro" id="IPR015168">
    <property type="entry name" value="SsuA/THI5"/>
</dbReference>
<protein>
    <recommendedName>
        <fullName evidence="1">SsuA/THI5-like domain-containing protein</fullName>
    </recommendedName>
</protein>
<evidence type="ECO:0000259" key="1">
    <source>
        <dbReference type="Pfam" id="PF09084"/>
    </source>
</evidence>
<gene>
    <name evidence="2" type="ORF">CH341_15960</name>
</gene>
<dbReference type="SUPFAM" id="SSF53850">
    <property type="entry name" value="Periplasmic binding protein-like II"/>
    <property type="match status" value="1"/>
</dbReference>
<keyword evidence="3" id="KW-1185">Reference proteome</keyword>
<reference evidence="2 3" key="1">
    <citation type="submission" date="2017-07" db="EMBL/GenBank/DDBJ databases">
        <title>Draft Genome Sequences of Select Purple Nonsulfur Bacteria.</title>
        <authorList>
            <person name="Lasarre B."/>
            <person name="Mckinlay J.B."/>
        </authorList>
    </citation>
    <scope>NUCLEOTIDE SEQUENCE [LARGE SCALE GENOMIC DNA]</scope>
    <source>
        <strain evidence="2 3">DSM 5909</strain>
    </source>
</reference>
<dbReference type="InterPro" id="IPR027939">
    <property type="entry name" value="NMT1/THI5"/>
</dbReference>
<dbReference type="RefSeq" id="WP_111420014.1">
    <property type="nucleotide sequence ID" value="NZ_NPEX01000105.1"/>
</dbReference>
<dbReference type="AlphaFoldDB" id="A0A327KXW9"/>
<evidence type="ECO:0000313" key="2">
    <source>
        <dbReference type="EMBL" id="RAI43121.1"/>
    </source>
</evidence>
<dbReference type="PANTHER" id="PTHR31528:SF3">
    <property type="entry name" value="THIAMINE BIOSYNTHESIS PROTEIN HI_0357-RELATED"/>
    <property type="match status" value="1"/>
</dbReference>
<organism evidence="2 3">
    <name type="scientific">Rhodoplanes roseus</name>
    <dbReference type="NCBI Taxonomy" id="29409"/>
    <lineage>
        <taxon>Bacteria</taxon>
        <taxon>Pseudomonadati</taxon>
        <taxon>Pseudomonadota</taxon>
        <taxon>Alphaproteobacteria</taxon>
        <taxon>Hyphomicrobiales</taxon>
        <taxon>Nitrobacteraceae</taxon>
        <taxon>Rhodoplanes</taxon>
    </lineage>
</organism>
<dbReference type="Proteomes" id="UP000249130">
    <property type="component" value="Unassembled WGS sequence"/>
</dbReference>
<comment type="caution">
    <text evidence="2">The sequence shown here is derived from an EMBL/GenBank/DDBJ whole genome shotgun (WGS) entry which is preliminary data.</text>
</comment>
<name>A0A327KXW9_9BRAD</name>
<dbReference type="Pfam" id="PF09084">
    <property type="entry name" value="NMT1"/>
    <property type="match status" value="1"/>
</dbReference>
<dbReference type="OrthoDB" id="9151569at2"/>
<dbReference type="EMBL" id="NPEX01000105">
    <property type="protein sequence ID" value="RAI43121.1"/>
    <property type="molecule type" value="Genomic_DNA"/>
</dbReference>
<sequence>MRLAVPDLVSNSYFPCAAAAALGAYEACGLHINVVHISPVEACAAALRDGDVDFIGASAHAPLTAFPDWRGARLLCAQSQRLYWFLVMRSDLGIARGDLSALAGRTIAAVPFVAVALDRILAAAGIDRRAAGIEIVSPPHTPGRAVNFGVAAAEALARRDIDGFFANGMGAEIAVTRGVGSIVLDVRRGDGPPECFDYTMPAVATTDALIARDPDAAAAVVRAVVRTQKALAADPALAATAGRTLFPAAEAELIAGIVARDIPYYSPVISERFVSCMSRYAHAVGLLSVEEVPYETVVATQFSSLWA</sequence>
<dbReference type="PANTHER" id="PTHR31528">
    <property type="entry name" value="4-AMINO-5-HYDROXYMETHYL-2-METHYLPYRIMIDINE PHOSPHATE SYNTHASE THI11-RELATED"/>
    <property type="match status" value="1"/>
</dbReference>
<proteinExistence type="predicted"/>
<dbReference type="GO" id="GO:0009228">
    <property type="term" value="P:thiamine biosynthetic process"/>
    <property type="evidence" value="ECO:0007669"/>
    <property type="project" value="InterPro"/>
</dbReference>
<feature type="domain" description="SsuA/THI5-like" evidence="1">
    <location>
        <begin position="15"/>
        <end position="236"/>
    </location>
</feature>
<dbReference type="Gene3D" id="3.40.190.10">
    <property type="entry name" value="Periplasmic binding protein-like II"/>
    <property type="match status" value="2"/>
</dbReference>
<evidence type="ECO:0000313" key="3">
    <source>
        <dbReference type="Proteomes" id="UP000249130"/>
    </source>
</evidence>
<accession>A0A327KXW9</accession>